<dbReference type="WBParaSite" id="SPAL_0001671400.1">
    <property type="protein sequence ID" value="SPAL_0001671400.1"/>
    <property type="gene ID" value="SPAL_0001671400"/>
</dbReference>
<keyword evidence="5 10" id="KW-0255">Endonuclease</keyword>
<evidence type="ECO:0000256" key="6">
    <source>
        <dbReference type="ARBA" id="ARBA00022801"/>
    </source>
</evidence>
<dbReference type="STRING" id="174720.A0A0N5CFT1"/>
<evidence type="ECO:0000256" key="1">
    <source>
        <dbReference type="ARBA" id="ARBA00001946"/>
    </source>
</evidence>
<dbReference type="EC" id="3.1.30.-" evidence="10"/>
<dbReference type="SMART" id="SM00477">
    <property type="entry name" value="NUC"/>
    <property type="match status" value="1"/>
</dbReference>
<feature type="binding site" evidence="9">
    <location>
        <position position="152"/>
    </location>
    <ligand>
        <name>Mg(2+)</name>
        <dbReference type="ChEBI" id="CHEBI:18420"/>
        <note>catalytic</note>
    </ligand>
</feature>
<dbReference type="GO" id="GO:0000014">
    <property type="term" value="F:single-stranded DNA endodeoxyribonuclease activity"/>
    <property type="evidence" value="ECO:0007669"/>
    <property type="project" value="TreeGrafter"/>
</dbReference>
<evidence type="ECO:0000256" key="4">
    <source>
        <dbReference type="ARBA" id="ARBA00022723"/>
    </source>
</evidence>
<evidence type="ECO:0000256" key="11">
    <source>
        <dbReference type="SAM" id="Phobius"/>
    </source>
</evidence>
<keyword evidence="4 9" id="KW-0479">Metal-binding</keyword>
<dbReference type="InterPro" id="IPR044929">
    <property type="entry name" value="DNA/RNA_non-sp_Endonuclease_sf"/>
</dbReference>
<evidence type="ECO:0000259" key="12">
    <source>
        <dbReference type="SMART" id="SM00477"/>
    </source>
</evidence>
<evidence type="ECO:0000259" key="13">
    <source>
        <dbReference type="SMART" id="SM00892"/>
    </source>
</evidence>
<name>A0A0N5CFT1_STREA</name>
<dbReference type="InterPro" id="IPR040255">
    <property type="entry name" value="Non-specific_endonuclease"/>
</dbReference>
<feature type="transmembrane region" description="Helical" evidence="11">
    <location>
        <begin position="12"/>
        <end position="34"/>
    </location>
</feature>
<sequence>MPPFVNKMEQRKAIHIFLVIAIICLLFGTFYYFYGRVESELEKYGVPTDYNVRHMDGFLVSYDTRNRIPFWVLEVINSKNLERSQNNTRKNKYFSPDKTFYKTFQSTLEDYYKSGYDRGHMAAAGNYLHSKDTMQKTFTLSNIAPQVGKGFNQGLWSNLEQKIRKYIENNVYLTAHILSGPLFIPKKVERNNSTVYIMEYEVLNGRIAVPTHFFKVIIYTNNNKNITYQSYIMPNAKISGSFEKFAQNISTIENYAGFRIFPKIDFIKIKRMLEN</sequence>
<protein>
    <recommendedName>
        <fullName evidence="10">Endonuclease</fullName>
        <ecNumber evidence="10">3.1.30.-</ecNumber>
    </recommendedName>
</protein>
<dbReference type="AlphaFoldDB" id="A0A0N5CFT1"/>
<feature type="domain" description="ENPP1-3/EXOG-like endonuclease/phosphodiesterase" evidence="12">
    <location>
        <begin position="55"/>
        <end position="267"/>
    </location>
</feature>
<evidence type="ECO:0000256" key="8">
    <source>
        <dbReference type="PIRSR" id="PIRSR640255-1"/>
    </source>
</evidence>
<comment type="similarity">
    <text evidence="2 10">Belongs to the DNA/RNA non-specific endonuclease family.</text>
</comment>
<keyword evidence="14" id="KW-1185">Reference proteome</keyword>
<keyword evidence="11" id="KW-0812">Transmembrane</keyword>
<dbReference type="Proteomes" id="UP000046392">
    <property type="component" value="Unplaced"/>
</dbReference>
<dbReference type="CDD" id="cd00091">
    <property type="entry name" value="NUC"/>
    <property type="match status" value="1"/>
</dbReference>
<evidence type="ECO:0000256" key="7">
    <source>
        <dbReference type="ARBA" id="ARBA00022842"/>
    </source>
</evidence>
<proteinExistence type="inferred from homology"/>
<dbReference type="GO" id="GO:0005743">
    <property type="term" value="C:mitochondrial inner membrane"/>
    <property type="evidence" value="ECO:0007669"/>
    <property type="project" value="TreeGrafter"/>
</dbReference>
<keyword evidence="11" id="KW-1133">Transmembrane helix</keyword>
<evidence type="ECO:0000313" key="14">
    <source>
        <dbReference type="Proteomes" id="UP000046392"/>
    </source>
</evidence>
<dbReference type="GO" id="GO:0004521">
    <property type="term" value="F:RNA endonuclease activity"/>
    <property type="evidence" value="ECO:0007669"/>
    <property type="project" value="TreeGrafter"/>
</dbReference>
<accession>A0A0N5CFT1</accession>
<dbReference type="GO" id="GO:0005634">
    <property type="term" value="C:nucleus"/>
    <property type="evidence" value="ECO:0007669"/>
    <property type="project" value="TreeGrafter"/>
</dbReference>
<dbReference type="GO" id="GO:0006309">
    <property type="term" value="P:apoptotic DNA fragmentation"/>
    <property type="evidence" value="ECO:0007669"/>
    <property type="project" value="TreeGrafter"/>
</dbReference>
<dbReference type="GO" id="GO:0003676">
    <property type="term" value="F:nucleic acid binding"/>
    <property type="evidence" value="ECO:0007669"/>
    <property type="project" value="InterPro"/>
</dbReference>
<keyword evidence="7" id="KW-0460">Magnesium</keyword>
<keyword evidence="6 10" id="KW-0378">Hydrolase</keyword>
<dbReference type="PANTHER" id="PTHR13966">
    <property type="entry name" value="ENDONUCLEASE RELATED"/>
    <property type="match status" value="1"/>
</dbReference>
<dbReference type="InterPro" id="IPR001604">
    <property type="entry name" value="Endo_G_ENPP1-like_dom"/>
</dbReference>
<organism evidence="14 15">
    <name type="scientific">Strongyloides papillosus</name>
    <name type="common">Intestinal threadworm</name>
    <dbReference type="NCBI Taxonomy" id="174720"/>
    <lineage>
        <taxon>Eukaryota</taxon>
        <taxon>Metazoa</taxon>
        <taxon>Ecdysozoa</taxon>
        <taxon>Nematoda</taxon>
        <taxon>Chromadorea</taxon>
        <taxon>Rhabditida</taxon>
        <taxon>Tylenchina</taxon>
        <taxon>Panagrolaimomorpha</taxon>
        <taxon>Strongyloidoidea</taxon>
        <taxon>Strongyloididae</taxon>
        <taxon>Strongyloides</taxon>
    </lineage>
</organism>
<dbReference type="InterPro" id="IPR020821">
    <property type="entry name" value="ENPP1-3/EXOG-like_nuc-like"/>
</dbReference>
<evidence type="ECO:0000256" key="2">
    <source>
        <dbReference type="ARBA" id="ARBA00010052"/>
    </source>
</evidence>
<dbReference type="InterPro" id="IPR044925">
    <property type="entry name" value="His-Me_finger_sf"/>
</dbReference>
<keyword evidence="3 10" id="KW-0540">Nuclease</keyword>
<evidence type="ECO:0000256" key="10">
    <source>
        <dbReference type="RuleBase" id="RU366055"/>
    </source>
</evidence>
<keyword evidence="11" id="KW-0472">Membrane</keyword>
<dbReference type="SMART" id="SM00892">
    <property type="entry name" value="Endonuclease_NS"/>
    <property type="match status" value="1"/>
</dbReference>
<feature type="domain" description="DNA/RNA non-specific endonuclease/pyrophosphatase/phosphodiesterase" evidence="13">
    <location>
        <begin position="54"/>
        <end position="267"/>
    </location>
</feature>
<dbReference type="SUPFAM" id="SSF54060">
    <property type="entry name" value="His-Me finger endonucleases"/>
    <property type="match status" value="1"/>
</dbReference>
<evidence type="ECO:0000256" key="3">
    <source>
        <dbReference type="ARBA" id="ARBA00022722"/>
    </source>
</evidence>
<dbReference type="PROSITE" id="PS01070">
    <property type="entry name" value="NUCLEASE_NON_SPEC"/>
    <property type="match status" value="1"/>
</dbReference>
<dbReference type="InterPro" id="IPR018524">
    <property type="entry name" value="DNA/RNA_endonuclease_AS"/>
</dbReference>
<dbReference type="PANTHER" id="PTHR13966:SF5">
    <property type="entry name" value="ENDONUCLEASE G, MITOCHONDRIAL"/>
    <property type="match status" value="1"/>
</dbReference>
<feature type="active site" description="Proton acceptor" evidence="8">
    <location>
        <position position="120"/>
    </location>
</feature>
<dbReference type="GO" id="GO:0046872">
    <property type="term" value="F:metal ion binding"/>
    <property type="evidence" value="ECO:0007669"/>
    <property type="project" value="UniProtKB-KW"/>
</dbReference>
<reference evidence="15" key="1">
    <citation type="submission" date="2017-02" db="UniProtKB">
        <authorList>
            <consortium name="WormBaseParasite"/>
        </authorList>
    </citation>
    <scope>IDENTIFICATION</scope>
</reference>
<evidence type="ECO:0000256" key="9">
    <source>
        <dbReference type="PIRSR" id="PIRSR640255-2"/>
    </source>
</evidence>
<comment type="cofactor">
    <cofactor evidence="1 10">
        <name>Mg(2+)</name>
        <dbReference type="ChEBI" id="CHEBI:18420"/>
    </cofactor>
</comment>
<dbReference type="Gene3D" id="3.40.570.10">
    <property type="entry name" value="Extracellular Endonuclease, subunit A"/>
    <property type="match status" value="1"/>
</dbReference>
<evidence type="ECO:0000256" key="5">
    <source>
        <dbReference type="ARBA" id="ARBA00022759"/>
    </source>
</evidence>
<dbReference type="Pfam" id="PF01223">
    <property type="entry name" value="Endonuclease_NS"/>
    <property type="match status" value="1"/>
</dbReference>
<evidence type="ECO:0000313" key="15">
    <source>
        <dbReference type="WBParaSite" id="SPAL_0001671400.1"/>
    </source>
</evidence>